<dbReference type="RefSeq" id="WP_077752720.1">
    <property type="nucleotide sequence ID" value="NZ_CP014782.1"/>
</dbReference>
<keyword evidence="2" id="KW-1003">Cell membrane</keyword>
<dbReference type="Proteomes" id="UP000189545">
    <property type="component" value="Chromosome"/>
</dbReference>
<accession>A0A1S6HPV5</accession>
<name>A0A1S6HPV5_9GAMM</name>
<dbReference type="AlphaFoldDB" id="A0A1S6HPV5"/>
<dbReference type="GO" id="GO:0020037">
    <property type="term" value="F:heme binding"/>
    <property type="evidence" value="ECO:0007669"/>
    <property type="project" value="TreeGrafter"/>
</dbReference>
<comment type="subcellular location">
    <subcellularLocation>
        <location evidence="1">Cell membrane</location>
        <topology evidence="1">Multi-pass membrane protein</topology>
    </subcellularLocation>
</comment>
<proteinExistence type="predicted"/>
<evidence type="ECO:0000256" key="2">
    <source>
        <dbReference type="ARBA" id="ARBA00022475"/>
    </source>
</evidence>
<dbReference type="SUPFAM" id="SSF81342">
    <property type="entry name" value="Transmembrane di-heme cytochromes"/>
    <property type="match status" value="1"/>
</dbReference>
<evidence type="ECO:0000256" key="4">
    <source>
        <dbReference type="ARBA" id="ARBA00022989"/>
    </source>
</evidence>
<evidence type="ECO:0000256" key="5">
    <source>
        <dbReference type="ARBA" id="ARBA00023136"/>
    </source>
</evidence>
<evidence type="ECO:0000313" key="9">
    <source>
        <dbReference type="Proteomes" id="UP000189545"/>
    </source>
</evidence>
<dbReference type="KEGG" id="spsw:Sps_02412"/>
<feature type="transmembrane region" description="Helical" evidence="6">
    <location>
        <begin position="36"/>
        <end position="58"/>
    </location>
</feature>
<dbReference type="PANTHER" id="PTHR30485:SF2">
    <property type="entry name" value="BLL0597 PROTEIN"/>
    <property type="match status" value="1"/>
</dbReference>
<keyword evidence="5 6" id="KW-0472">Membrane</keyword>
<protein>
    <submittedName>
        <fullName evidence="8">Cytochrome b</fullName>
    </submittedName>
</protein>
<dbReference type="OrthoDB" id="196472at2"/>
<keyword evidence="3 6" id="KW-0812">Transmembrane</keyword>
<gene>
    <name evidence="8" type="ORF">Sps_02412</name>
</gene>
<dbReference type="InterPro" id="IPR011577">
    <property type="entry name" value="Cyt_b561_bac/Ni-Hgenase"/>
</dbReference>
<dbReference type="GO" id="GO:0009055">
    <property type="term" value="F:electron transfer activity"/>
    <property type="evidence" value="ECO:0007669"/>
    <property type="project" value="InterPro"/>
</dbReference>
<feature type="transmembrane region" description="Helical" evidence="6">
    <location>
        <begin position="148"/>
        <end position="167"/>
    </location>
</feature>
<evidence type="ECO:0000259" key="7">
    <source>
        <dbReference type="Pfam" id="PF01292"/>
    </source>
</evidence>
<feature type="domain" description="Cytochrome b561 bacterial/Ni-hydrogenase" evidence="7">
    <location>
        <begin position="7"/>
        <end position="179"/>
    </location>
</feature>
<dbReference type="PANTHER" id="PTHR30485">
    <property type="entry name" value="NI/FE-HYDROGENASE 1 B-TYPE CYTOCHROME SUBUNIT"/>
    <property type="match status" value="1"/>
</dbReference>
<dbReference type="InterPro" id="IPR051542">
    <property type="entry name" value="Hydrogenase_cytochrome"/>
</dbReference>
<dbReference type="EMBL" id="CP014782">
    <property type="protein sequence ID" value="AQS37566.1"/>
    <property type="molecule type" value="Genomic_DNA"/>
</dbReference>
<organism evidence="8 9">
    <name type="scientific">Shewanella psychrophila</name>
    <dbReference type="NCBI Taxonomy" id="225848"/>
    <lineage>
        <taxon>Bacteria</taxon>
        <taxon>Pseudomonadati</taxon>
        <taxon>Pseudomonadota</taxon>
        <taxon>Gammaproteobacteria</taxon>
        <taxon>Alteromonadales</taxon>
        <taxon>Shewanellaceae</taxon>
        <taxon>Shewanella</taxon>
    </lineage>
</organism>
<evidence type="ECO:0000256" key="1">
    <source>
        <dbReference type="ARBA" id="ARBA00004651"/>
    </source>
</evidence>
<dbReference type="InterPro" id="IPR016174">
    <property type="entry name" value="Di-haem_cyt_TM"/>
</dbReference>
<evidence type="ECO:0000313" key="8">
    <source>
        <dbReference type="EMBL" id="AQS37566.1"/>
    </source>
</evidence>
<reference evidence="8 9" key="1">
    <citation type="submission" date="2016-03" db="EMBL/GenBank/DDBJ databases">
        <title>Complete genome sequence of Shewanella psychrophila WP2, a deep sea bacterium isolated from west Pacific sediment.</title>
        <authorList>
            <person name="Xu G."/>
            <person name="Jian H."/>
        </authorList>
    </citation>
    <scope>NUCLEOTIDE SEQUENCE [LARGE SCALE GENOMIC DNA]</scope>
    <source>
        <strain evidence="8 9">WP2</strain>
    </source>
</reference>
<dbReference type="GO" id="GO:0022904">
    <property type="term" value="P:respiratory electron transport chain"/>
    <property type="evidence" value="ECO:0007669"/>
    <property type="project" value="InterPro"/>
</dbReference>
<dbReference type="Gene3D" id="1.20.950.20">
    <property type="entry name" value="Transmembrane di-heme cytochromes, Chain C"/>
    <property type="match status" value="1"/>
</dbReference>
<feature type="transmembrane region" description="Helical" evidence="6">
    <location>
        <begin position="12"/>
        <end position="30"/>
    </location>
</feature>
<sequence length="222" mass="24959">MNNRVRVWDIPTRVFHWGMIGLLAGLWWSADAGELVWHQVMAYSMLVLIVFRIIWGIVGSDTAKFSHFIKHPKTVFQYITNLKRHGVPPSLGHNPIGGYMVLALIGILTLQLSTGLFATDDIFTEGPLYTYVSHEAAMWLTWLHKQTFNFILLLAAIHVLAVLVHTLKGDKLILPMITGYKKVSEQSGGTLVFRSFFIALLLFSLLAGVVGNYLILPIIQML</sequence>
<feature type="transmembrane region" description="Helical" evidence="6">
    <location>
        <begin position="191"/>
        <end position="216"/>
    </location>
</feature>
<evidence type="ECO:0000256" key="6">
    <source>
        <dbReference type="SAM" id="Phobius"/>
    </source>
</evidence>
<dbReference type="Pfam" id="PF01292">
    <property type="entry name" value="Ni_hydr_CYTB"/>
    <property type="match status" value="1"/>
</dbReference>
<keyword evidence="4 6" id="KW-1133">Transmembrane helix</keyword>
<dbReference type="GO" id="GO:0005886">
    <property type="term" value="C:plasma membrane"/>
    <property type="evidence" value="ECO:0007669"/>
    <property type="project" value="UniProtKB-SubCell"/>
</dbReference>
<keyword evidence="9" id="KW-1185">Reference proteome</keyword>
<evidence type="ECO:0000256" key="3">
    <source>
        <dbReference type="ARBA" id="ARBA00022692"/>
    </source>
</evidence>